<dbReference type="Proteomes" id="UP000183788">
    <property type="component" value="Unassembled WGS sequence"/>
</dbReference>
<evidence type="ECO:0000313" key="5">
    <source>
        <dbReference type="Proteomes" id="UP000183788"/>
    </source>
</evidence>
<keyword evidence="2" id="KW-0560">Oxidoreductase</keyword>
<dbReference type="SUPFAM" id="SSF51905">
    <property type="entry name" value="FAD/NAD(P)-binding domain"/>
    <property type="match status" value="1"/>
</dbReference>
<name>A0A1K1QJE5_9BACT</name>
<reference evidence="4 6" key="2">
    <citation type="submission" date="2023-11" db="EMBL/GenBank/DDBJ databases">
        <title>MicrobeMod: A computational toolkit for identifying prokaryotic methylation and restriction-modification with nanopore sequencing.</title>
        <authorList>
            <person name="Crits-Christoph A."/>
            <person name="Kang S.C."/>
            <person name="Lee H."/>
            <person name="Ostrov N."/>
        </authorList>
    </citation>
    <scope>NUCLEOTIDE SEQUENCE [LARGE SCALE GENOMIC DNA]</scope>
    <source>
        <strain evidence="4 6">ATCC 23090</strain>
    </source>
</reference>
<evidence type="ECO:0000256" key="1">
    <source>
        <dbReference type="ARBA" id="ARBA00022630"/>
    </source>
</evidence>
<protein>
    <submittedName>
        <fullName evidence="3">Thioredoxin reductase (NADPH)</fullName>
    </submittedName>
    <submittedName>
        <fullName evidence="4">YpdA family putative bacillithiol disulfide reductase</fullName>
    </submittedName>
</protein>
<dbReference type="Pfam" id="PF13738">
    <property type="entry name" value="Pyr_redox_3"/>
    <property type="match status" value="1"/>
</dbReference>
<dbReference type="PRINTS" id="PR00411">
    <property type="entry name" value="PNDRDTASEI"/>
</dbReference>
<dbReference type="OrthoDB" id="9778740at2"/>
<dbReference type="Proteomes" id="UP001326715">
    <property type="component" value="Chromosome"/>
</dbReference>
<organism evidence="3 5">
    <name type="scientific">Chitinophaga sancti</name>
    <dbReference type="NCBI Taxonomy" id="1004"/>
    <lineage>
        <taxon>Bacteria</taxon>
        <taxon>Pseudomonadati</taxon>
        <taxon>Bacteroidota</taxon>
        <taxon>Chitinophagia</taxon>
        <taxon>Chitinophagales</taxon>
        <taxon>Chitinophagaceae</taxon>
        <taxon>Chitinophaga</taxon>
    </lineage>
</organism>
<dbReference type="RefSeq" id="WP_072361081.1">
    <property type="nucleotide sequence ID" value="NZ_CP139972.1"/>
</dbReference>
<evidence type="ECO:0000256" key="2">
    <source>
        <dbReference type="ARBA" id="ARBA00023002"/>
    </source>
</evidence>
<dbReference type="AlphaFoldDB" id="A0A1K1QJE5"/>
<proteinExistence type="predicted"/>
<dbReference type="InterPro" id="IPR050097">
    <property type="entry name" value="Ferredoxin-NADP_redctase_2"/>
</dbReference>
<dbReference type="EMBL" id="CP140154">
    <property type="protein sequence ID" value="WQG89162.1"/>
    <property type="molecule type" value="Genomic_DNA"/>
</dbReference>
<accession>A0A1K1QJE5</accession>
<dbReference type="InterPro" id="IPR023856">
    <property type="entry name" value="Bdr"/>
</dbReference>
<evidence type="ECO:0000313" key="6">
    <source>
        <dbReference type="Proteomes" id="UP001326715"/>
    </source>
</evidence>
<sequence>MEKYDILIVGAGPIGLACGLAAQKAGLSYLIIEKGCLTNSLYNYPLYMTFFSTSEKLEIGGIPWVSINAKPIRPEALEYYRRVAVANKLHVRLFEKVESITPGYTIKTSKETYTADHVIIATGFYDIPNMLNIPGEDLPKVTHYYKDPHFYATQKVVVIGANNSSVDAALETYRKGADVTMVVREGEIGKRVKYWVKPDIENRIAEGSIKVYYHSNLKAVREREVDIQTPDGMITIQNDYVLALTGYQPNFSFLEMAGIRLSKDEKRHPQYNPETMETNMPGIYLAGVVVGGMDTAIWFIENSRDHADKIIANILRNK</sequence>
<dbReference type="PANTHER" id="PTHR48105">
    <property type="entry name" value="THIOREDOXIN REDUCTASE 1-RELATED-RELATED"/>
    <property type="match status" value="1"/>
</dbReference>
<keyword evidence="6" id="KW-1185">Reference proteome</keyword>
<keyword evidence="1" id="KW-0285">Flavoprotein</keyword>
<reference evidence="3 5" key="1">
    <citation type="submission" date="2016-11" db="EMBL/GenBank/DDBJ databases">
        <authorList>
            <person name="Jaros S."/>
            <person name="Januszkiewicz K."/>
            <person name="Wedrychowicz H."/>
        </authorList>
    </citation>
    <scope>NUCLEOTIDE SEQUENCE [LARGE SCALE GENOMIC DNA]</scope>
    <source>
        <strain evidence="3 5">DSM 784</strain>
    </source>
</reference>
<gene>
    <name evidence="3" type="ORF">SAMN05661012_02817</name>
    <name evidence="4" type="ORF">SR876_29985</name>
</gene>
<dbReference type="STRING" id="1004.SAMN05661012_02817"/>
<dbReference type="InterPro" id="IPR036188">
    <property type="entry name" value="FAD/NAD-bd_sf"/>
</dbReference>
<evidence type="ECO:0000313" key="3">
    <source>
        <dbReference type="EMBL" id="SFW59893.1"/>
    </source>
</evidence>
<dbReference type="Gene3D" id="3.50.50.60">
    <property type="entry name" value="FAD/NAD(P)-binding domain"/>
    <property type="match status" value="1"/>
</dbReference>
<dbReference type="EMBL" id="FPIZ01000008">
    <property type="protein sequence ID" value="SFW59893.1"/>
    <property type="molecule type" value="Genomic_DNA"/>
</dbReference>
<evidence type="ECO:0000313" key="4">
    <source>
        <dbReference type="EMBL" id="WQG89162.1"/>
    </source>
</evidence>
<dbReference type="NCBIfam" id="TIGR04018">
    <property type="entry name" value="Bthiol_YpdA"/>
    <property type="match status" value="1"/>
</dbReference>
<dbReference type="PRINTS" id="PR00368">
    <property type="entry name" value="FADPNR"/>
</dbReference>
<dbReference type="GO" id="GO:0016491">
    <property type="term" value="F:oxidoreductase activity"/>
    <property type="evidence" value="ECO:0007669"/>
    <property type="project" value="UniProtKB-KW"/>
</dbReference>
<dbReference type="PROSITE" id="PS51257">
    <property type="entry name" value="PROKAR_LIPOPROTEIN"/>
    <property type="match status" value="1"/>
</dbReference>